<evidence type="ECO:0000313" key="4">
    <source>
        <dbReference type="EMBL" id="KAI3912854.1"/>
    </source>
</evidence>
<dbReference type="PANTHER" id="PTHR10351">
    <property type="entry name" value="TRANSCRIPTION FACTOR BTF3 FAMILY MEMBER"/>
    <property type="match status" value="1"/>
</dbReference>
<gene>
    <name evidence="4" type="ORF">MKW98_012796</name>
</gene>
<accession>A0AAD4XHC4</accession>
<comment type="subunit">
    <text evidence="2">Part of the nascent polypeptide-associated complex (NAC).</text>
</comment>
<reference evidence="4" key="1">
    <citation type="submission" date="2022-04" db="EMBL/GenBank/DDBJ databases">
        <title>A functionally conserved STORR gene fusion in Papaver species that diverged 16.8 million years ago.</title>
        <authorList>
            <person name="Catania T."/>
        </authorList>
    </citation>
    <scope>NUCLEOTIDE SEQUENCE</scope>
    <source>
        <strain evidence="4">S-188037</strain>
    </source>
</reference>
<keyword evidence="2" id="KW-0805">Transcription regulation</keyword>
<dbReference type="PROSITE" id="PS51151">
    <property type="entry name" value="NAC_AB"/>
    <property type="match status" value="1"/>
</dbReference>
<dbReference type="AlphaFoldDB" id="A0AAD4XHC4"/>
<organism evidence="4 5">
    <name type="scientific">Papaver atlanticum</name>
    <dbReference type="NCBI Taxonomy" id="357466"/>
    <lineage>
        <taxon>Eukaryota</taxon>
        <taxon>Viridiplantae</taxon>
        <taxon>Streptophyta</taxon>
        <taxon>Embryophyta</taxon>
        <taxon>Tracheophyta</taxon>
        <taxon>Spermatophyta</taxon>
        <taxon>Magnoliopsida</taxon>
        <taxon>Ranunculales</taxon>
        <taxon>Papaveraceae</taxon>
        <taxon>Papaveroideae</taxon>
        <taxon>Papaver</taxon>
    </lineage>
</organism>
<evidence type="ECO:0000259" key="3">
    <source>
        <dbReference type="PROSITE" id="PS51151"/>
    </source>
</evidence>
<dbReference type="FunFam" id="2.20.70.30:FF:000001">
    <property type="entry name" value="Transcription factor BTF3 homolog"/>
    <property type="match status" value="1"/>
</dbReference>
<feature type="domain" description="NAC-A/B" evidence="3">
    <location>
        <begin position="1"/>
        <end position="66"/>
    </location>
</feature>
<proteinExistence type="inferred from homology"/>
<dbReference type="EMBL" id="JAJJMB010009601">
    <property type="protein sequence ID" value="KAI3912854.1"/>
    <property type="molecule type" value="Genomic_DNA"/>
</dbReference>
<dbReference type="InterPro" id="IPR039370">
    <property type="entry name" value="BTF3"/>
</dbReference>
<dbReference type="Pfam" id="PF01849">
    <property type="entry name" value="NAC"/>
    <property type="match status" value="1"/>
</dbReference>
<dbReference type="InterPro" id="IPR038187">
    <property type="entry name" value="NAC_A/B_dom_sf"/>
</dbReference>
<evidence type="ECO:0000256" key="1">
    <source>
        <dbReference type="ARBA" id="ARBA00005296"/>
    </source>
</evidence>
<keyword evidence="5" id="KW-1185">Reference proteome</keyword>
<evidence type="ECO:0000313" key="5">
    <source>
        <dbReference type="Proteomes" id="UP001202328"/>
    </source>
</evidence>
<dbReference type="InterPro" id="IPR002715">
    <property type="entry name" value="Nas_poly-pep-assoc_cplx_dom"/>
</dbReference>
<sequence length="93" mass="10452">MQYFLMKSAKQSTLKRVGVNVIPVIEKVNIFKDDSVIQFLNPKGSIAANTWIVNGFPQTKKLQDIIPGIINQLGLDNLDNLRNLAENSKKKVQ</sequence>
<dbReference type="Gene3D" id="2.20.70.30">
    <property type="entry name" value="Nascent polypeptide-associated complex domain"/>
    <property type="match status" value="1"/>
</dbReference>
<name>A0AAD4XHC4_9MAGN</name>
<dbReference type="SMART" id="SM01407">
    <property type="entry name" value="NAC"/>
    <property type="match status" value="1"/>
</dbReference>
<dbReference type="CDD" id="cd22055">
    <property type="entry name" value="NAC_BTF3"/>
    <property type="match status" value="1"/>
</dbReference>
<dbReference type="Proteomes" id="UP001202328">
    <property type="component" value="Unassembled WGS sequence"/>
</dbReference>
<comment type="caution">
    <text evidence="4">The sequence shown here is derived from an EMBL/GenBank/DDBJ whole genome shotgun (WGS) entry which is preliminary data.</text>
</comment>
<evidence type="ECO:0000256" key="2">
    <source>
        <dbReference type="RuleBase" id="RU361272"/>
    </source>
</evidence>
<comment type="similarity">
    <text evidence="1 2">Belongs to the NAC-beta family.</text>
</comment>
<keyword evidence="2" id="KW-0804">Transcription</keyword>
<protein>
    <recommendedName>
        <fullName evidence="2">Nascent polypeptide-associated complex subunit beta</fullName>
    </recommendedName>
</protein>